<gene>
    <name evidence="3" type="ORF">AB675_10351</name>
</gene>
<organism evidence="3 4">
    <name type="scientific">Cyphellophora attinorum</name>
    <dbReference type="NCBI Taxonomy" id="1664694"/>
    <lineage>
        <taxon>Eukaryota</taxon>
        <taxon>Fungi</taxon>
        <taxon>Dikarya</taxon>
        <taxon>Ascomycota</taxon>
        <taxon>Pezizomycotina</taxon>
        <taxon>Eurotiomycetes</taxon>
        <taxon>Chaetothyriomycetidae</taxon>
        <taxon>Chaetothyriales</taxon>
        <taxon>Cyphellophoraceae</taxon>
        <taxon>Cyphellophora</taxon>
    </lineage>
</organism>
<feature type="compositionally biased region" description="Gly residues" evidence="1">
    <location>
        <begin position="133"/>
        <end position="144"/>
    </location>
</feature>
<reference evidence="3 4" key="1">
    <citation type="submission" date="2015-06" db="EMBL/GenBank/DDBJ databases">
        <title>Draft genome of the ant-associated black yeast Phialophora attae CBS 131958.</title>
        <authorList>
            <person name="Moreno L.F."/>
            <person name="Stielow B.J."/>
            <person name="de Hoog S."/>
            <person name="Vicente V.A."/>
            <person name="Weiss V.A."/>
            <person name="de Vries M."/>
            <person name="Cruz L.M."/>
            <person name="Souza E.M."/>
        </authorList>
    </citation>
    <scope>NUCLEOTIDE SEQUENCE [LARGE SCALE GENOMIC DNA]</scope>
    <source>
        <strain evidence="3 4">CBS 131958</strain>
    </source>
</reference>
<dbReference type="RefSeq" id="XP_017997388.1">
    <property type="nucleotide sequence ID" value="XM_018139117.1"/>
</dbReference>
<comment type="caution">
    <text evidence="3">The sequence shown here is derived from an EMBL/GenBank/DDBJ whole genome shotgun (WGS) entry which is preliminary data.</text>
</comment>
<feature type="signal peptide" evidence="2">
    <location>
        <begin position="1"/>
        <end position="20"/>
    </location>
</feature>
<keyword evidence="2" id="KW-0732">Signal</keyword>
<feature type="region of interest" description="Disordered" evidence="1">
    <location>
        <begin position="131"/>
        <end position="185"/>
    </location>
</feature>
<sequence length="256" mass="26444">MMSKISSISAFVATLTLTIAAPTPQSTFLSSGTTIGIKVQLAGFDTASVINAQLDQTTVVDRNTQIQQAEVNQAGPWCAGFSDTAASRVVRAVNGDGIFDQANPAVYGSVVTVQSYWCANTRPEVEAFVARAGGNGGDGNGNGNGNNNQQPPPPPVNAPAPPVNNGGNGDDGDNGNNGNNGNGATVNVEFNFGQAEFRQARLAANGGVVSADTIPILSRQVFGAVPQEGSCQFFANRRGTRAIQFPDTIRSYSCSS</sequence>
<accession>A0A0N1NWV8</accession>
<dbReference type="OrthoDB" id="10591488at2759"/>
<feature type="compositionally biased region" description="Low complexity" evidence="1">
    <location>
        <begin position="174"/>
        <end position="184"/>
    </location>
</feature>
<dbReference type="VEuPathDB" id="FungiDB:AB675_10351"/>
<evidence type="ECO:0000313" key="4">
    <source>
        <dbReference type="Proteomes" id="UP000038010"/>
    </source>
</evidence>
<evidence type="ECO:0000256" key="2">
    <source>
        <dbReference type="SAM" id="SignalP"/>
    </source>
</evidence>
<evidence type="ECO:0000313" key="3">
    <source>
        <dbReference type="EMBL" id="KPI37425.1"/>
    </source>
</evidence>
<dbReference type="AlphaFoldDB" id="A0A0N1NWV8"/>
<proteinExistence type="predicted"/>
<dbReference type="Proteomes" id="UP000038010">
    <property type="component" value="Unassembled WGS sequence"/>
</dbReference>
<feature type="compositionally biased region" description="Pro residues" evidence="1">
    <location>
        <begin position="150"/>
        <end position="162"/>
    </location>
</feature>
<protein>
    <submittedName>
        <fullName evidence="3">Uncharacterized protein</fullName>
    </submittedName>
</protein>
<keyword evidence="4" id="KW-1185">Reference proteome</keyword>
<feature type="chain" id="PRO_5005879409" evidence="2">
    <location>
        <begin position="21"/>
        <end position="256"/>
    </location>
</feature>
<name>A0A0N1NWV8_9EURO</name>
<evidence type="ECO:0000256" key="1">
    <source>
        <dbReference type="SAM" id="MobiDB-lite"/>
    </source>
</evidence>
<dbReference type="EMBL" id="LFJN01000024">
    <property type="protein sequence ID" value="KPI37425.1"/>
    <property type="molecule type" value="Genomic_DNA"/>
</dbReference>
<dbReference type="GeneID" id="28730997"/>